<dbReference type="NCBIfam" id="TIGR01907">
    <property type="entry name" value="casE_Cse3"/>
    <property type="match status" value="1"/>
</dbReference>
<dbReference type="Pfam" id="PF08798">
    <property type="entry name" value="CRISPR_assoc"/>
    <property type="match status" value="1"/>
</dbReference>
<sequence length="216" mass="25225">MYLSRVEIDQGNRQKLKDLTHLGAYHSWVENSFPEKFGQDRPRHLWRIDTLRHKRYLLVVSAEKPNLNLLDKYGVPGTAETKNYDPFLEKVKQNMIYNFRLTANPVHRVTQPGQKNGKLYPHITIEKQKEWLINRAKNCGFEIIKDESGIYQFDVVSRDWPLLLHKGTKRVRLSRVSFEGQLKVVDLKLFKQHLISGIGKEKAYGMGMLTIIPVRA</sequence>
<gene>
    <name evidence="1" type="primary">cas6e</name>
    <name evidence="1" type="ORF">DM298_05785</name>
</gene>
<evidence type="ECO:0000313" key="2">
    <source>
        <dbReference type="Proteomes" id="UP000312326"/>
    </source>
</evidence>
<organism evidence="1 2">
    <name type="scientific">Lactobacillus amylovorus</name>
    <dbReference type="NCBI Taxonomy" id="1604"/>
    <lineage>
        <taxon>Bacteria</taxon>
        <taxon>Bacillati</taxon>
        <taxon>Bacillota</taxon>
        <taxon>Bacilli</taxon>
        <taxon>Lactobacillales</taxon>
        <taxon>Lactobacillaceae</taxon>
        <taxon>Lactobacillus</taxon>
    </lineage>
</organism>
<dbReference type="Gene3D" id="3.30.70.1210">
    <property type="entry name" value="Crispr-associated protein, domain 2"/>
    <property type="match status" value="1"/>
</dbReference>
<dbReference type="AlphaFoldDB" id="A0A5B8EDB2"/>
<dbReference type="SMART" id="SM01101">
    <property type="entry name" value="CRISPR_assoc"/>
    <property type="match status" value="1"/>
</dbReference>
<accession>A0A5B8EDB2</accession>
<evidence type="ECO:0000313" key="1">
    <source>
        <dbReference type="EMBL" id="QDD70419.1"/>
    </source>
</evidence>
<protein>
    <submittedName>
        <fullName evidence="1">Type I-E CRISPR-associated protein Cas6/Cse3/CasE</fullName>
    </submittedName>
</protein>
<name>A0A5B8EDB2_LACAM</name>
<dbReference type="RefSeq" id="WP_139962341.1">
    <property type="nucleotide sequence ID" value="NZ_CP029754.1"/>
</dbReference>
<dbReference type="Proteomes" id="UP000312326">
    <property type="component" value="Chromosome"/>
</dbReference>
<proteinExistence type="predicted"/>
<dbReference type="EMBL" id="CP029754">
    <property type="protein sequence ID" value="QDD70419.1"/>
    <property type="molecule type" value="Genomic_DNA"/>
</dbReference>
<dbReference type="InterPro" id="IPR010179">
    <property type="entry name" value="CRISPR-assoc_prot_Cse3"/>
</dbReference>
<reference evidence="1 2" key="1">
    <citation type="submission" date="2018-06" db="EMBL/GenBank/DDBJ databases">
        <title>Complete genome sequnece of Lactobacillus amylovorus PMRA3.</title>
        <authorList>
            <person name="Nam Y.-D."/>
            <person name="Chung W.-H."/>
            <person name="Park Y.S."/>
            <person name="Kang J."/>
        </authorList>
    </citation>
    <scope>NUCLEOTIDE SEQUENCE [LARGE SCALE GENOMIC DNA]</scope>
    <source>
        <strain evidence="1 2">PMRA3</strain>
    </source>
</reference>
<dbReference type="Gene3D" id="3.30.70.1200">
    <property type="entry name" value="Crispr-associated protein, domain 1"/>
    <property type="match status" value="1"/>
</dbReference>
<dbReference type="CDD" id="cd09727">
    <property type="entry name" value="Cas6_I-E"/>
    <property type="match status" value="1"/>
</dbReference>
<dbReference type="SUPFAM" id="SSF117987">
    <property type="entry name" value="CRISPR-associated protein"/>
    <property type="match status" value="2"/>
</dbReference>